<evidence type="ECO:0000256" key="4">
    <source>
        <dbReference type="ARBA" id="ARBA00022741"/>
    </source>
</evidence>
<dbReference type="InterPro" id="IPR001404">
    <property type="entry name" value="Hsp90_fam"/>
</dbReference>
<dbReference type="OrthoDB" id="9802640at2"/>
<dbReference type="PIRSF" id="PIRSF002583">
    <property type="entry name" value="Hsp90"/>
    <property type="match status" value="1"/>
</dbReference>
<dbReference type="PROSITE" id="PS00298">
    <property type="entry name" value="HSP90"/>
    <property type="match status" value="1"/>
</dbReference>
<dbReference type="Pfam" id="PF00183">
    <property type="entry name" value="HSP90"/>
    <property type="match status" value="1"/>
</dbReference>
<evidence type="ECO:0000256" key="7">
    <source>
        <dbReference type="ARBA" id="ARBA00023186"/>
    </source>
</evidence>
<name>A0A370KB00_9GAMM</name>
<dbReference type="FunFam" id="3.30.230.80:FF:000002">
    <property type="entry name" value="Molecular chaperone HtpG"/>
    <property type="match status" value="1"/>
</dbReference>
<dbReference type="RefSeq" id="WP_114823562.1">
    <property type="nucleotide sequence ID" value="NZ_QQSY01000001.1"/>
</dbReference>
<evidence type="ECO:0000256" key="2">
    <source>
        <dbReference type="ARBA" id="ARBA00008239"/>
    </source>
</evidence>
<comment type="subunit">
    <text evidence="10">Homodimer.</text>
</comment>
<evidence type="ECO:0000256" key="11">
    <source>
        <dbReference type="PIRSR" id="PIRSR002583-1"/>
    </source>
</evidence>
<dbReference type="Gene3D" id="3.30.565.10">
    <property type="entry name" value="Histidine kinase-like ATPase, C-terminal domain"/>
    <property type="match status" value="1"/>
</dbReference>
<feature type="region of interest" description="C" evidence="10">
    <location>
        <begin position="552"/>
        <end position="623"/>
    </location>
</feature>
<dbReference type="SUPFAM" id="SSF110942">
    <property type="entry name" value="HSP90 C-terminal domain"/>
    <property type="match status" value="1"/>
</dbReference>
<protein>
    <recommendedName>
        <fullName evidence="9 10">Chaperone protein HtpG</fullName>
    </recommendedName>
    <alternativeName>
        <fullName evidence="10">Heat shock protein HtpG</fullName>
    </alternativeName>
    <alternativeName>
        <fullName evidence="10">High temperature protein G</fullName>
    </alternativeName>
</protein>
<evidence type="ECO:0000256" key="6">
    <source>
        <dbReference type="ARBA" id="ARBA00023016"/>
    </source>
</evidence>
<keyword evidence="5 10" id="KW-0067">ATP-binding</keyword>
<dbReference type="GO" id="GO:0005524">
    <property type="term" value="F:ATP binding"/>
    <property type="evidence" value="ECO:0007669"/>
    <property type="project" value="UniProtKB-UniRule"/>
</dbReference>
<evidence type="ECO:0000256" key="10">
    <source>
        <dbReference type="HAMAP-Rule" id="MF_00505"/>
    </source>
</evidence>
<dbReference type="Gene3D" id="1.20.120.790">
    <property type="entry name" value="Heat shock protein 90, C-terminal domain"/>
    <property type="match status" value="1"/>
</dbReference>
<evidence type="ECO:0000256" key="9">
    <source>
        <dbReference type="ARBA" id="ARBA00070675"/>
    </source>
</evidence>
<comment type="similarity">
    <text evidence="2 10">Belongs to the heat shock protein 90 family.</text>
</comment>
<feature type="region of interest" description="A; substrate-binding" evidence="10">
    <location>
        <begin position="1"/>
        <end position="338"/>
    </location>
</feature>
<dbReference type="PRINTS" id="PR00775">
    <property type="entry name" value="HEATSHOCK90"/>
</dbReference>
<feature type="binding site" evidence="11">
    <location>
        <position position="40"/>
    </location>
    <ligand>
        <name>ATP</name>
        <dbReference type="ChEBI" id="CHEBI:30616"/>
    </ligand>
</feature>
<sequence length="623" mass="69421">MTNATPETRKFEAEVAQVLHLVTHSLYSHKEIFLRELISNASDACDKLRFESIAQPDLLAGEGELQIQVSWDPQARTVTVRDNGIGMSRDEVVANIGTIASSGTRRFLEAMSTEQKTDARLIGQFGVGFYSAFVVADRVTVLSRRADLATGEGVKWESDGKGEYSLSQVDLPERGTAVILHLKADEDEFLKGWELRSLIRKYSDHVAFPIRMPKEQDGKPGEEFETVNDASALWAKPRNEISDEDYQSFYKSLGHDFNDPLAWTHNRVEGSQSFTTLLYVPEQPPFDLMMGGRDERKGLKLYIKRVFIMDAAEELLPNYLRFVRGVVDADDLPLNVSREILQHNRQLERIRAACVKRVLDLIEKLARDEPEKFATFYKSFGNTLKEGIAEDSANRERIAKLLRFASTKGEGAGQTVSLDDYIGRMTVGEDTIWYITADSYAAAVGSPQLEAFKAKGTEVLLMSDRIDEWMLGSLNEYAGKKLRNVAKGELPLDEAGKKQQEEANKAAEPLLKKLKDLLGDRAGDVRVSARLTDSPSCLALSDYEMAPHLARLLREAGHDMPESKPTLEINPQHPLLKRLEGEGDQARAADLANLLLDQAEIAAGAQLPDPAAFVQRLNRLIGG</sequence>
<proteinExistence type="inferred from homology"/>
<dbReference type="SUPFAM" id="SSF54211">
    <property type="entry name" value="Ribosomal protein S5 domain 2-like"/>
    <property type="match status" value="1"/>
</dbReference>
<feature type="binding site" evidence="11">
    <location>
        <position position="36"/>
    </location>
    <ligand>
        <name>ATP</name>
        <dbReference type="ChEBI" id="CHEBI:30616"/>
    </ligand>
</feature>
<dbReference type="Pfam" id="PF13589">
    <property type="entry name" value="HATPase_c_3"/>
    <property type="match status" value="1"/>
</dbReference>
<dbReference type="HAMAP" id="MF_00505">
    <property type="entry name" value="HSP90"/>
    <property type="match status" value="1"/>
</dbReference>
<dbReference type="SMART" id="SM00387">
    <property type="entry name" value="HATPase_c"/>
    <property type="match status" value="1"/>
</dbReference>
<keyword evidence="6 10" id="KW-0346">Stress response</keyword>
<keyword evidence="4 10" id="KW-0547">Nucleotide-binding</keyword>
<organism evidence="13 14">
    <name type="scientific">Dyella solisilvae</name>
    <dbReference type="NCBI Taxonomy" id="1920168"/>
    <lineage>
        <taxon>Bacteria</taxon>
        <taxon>Pseudomonadati</taxon>
        <taxon>Pseudomonadota</taxon>
        <taxon>Gammaproteobacteria</taxon>
        <taxon>Lysobacterales</taxon>
        <taxon>Rhodanobacteraceae</taxon>
        <taxon>Dyella</taxon>
    </lineage>
</organism>
<feature type="binding site" evidence="11">
    <location>
        <position position="338"/>
    </location>
    <ligand>
        <name>ATP</name>
        <dbReference type="ChEBI" id="CHEBI:30616"/>
    </ligand>
</feature>
<accession>A0A370KB00</accession>
<keyword evidence="7 10" id="KW-0143">Chaperone</keyword>
<evidence type="ECO:0000313" key="13">
    <source>
        <dbReference type="EMBL" id="RDI99828.1"/>
    </source>
</evidence>
<dbReference type="GO" id="GO:0016887">
    <property type="term" value="F:ATP hydrolysis activity"/>
    <property type="evidence" value="ECO:0007669"/>
    <property type="project" value="InterPro"/>
</dbReference>
<dbReference type="EMBL" id="QQSY01000001">
    <property type="protein sequence ID" value="RDI99828.1"/>
    <property type="molecule type" value="Genomic_DNA"/>
</dbReference>
<dbReference type="Proteomes" id="UP000254711">
    <property type="component" value="Unassembled WGS sequence"/>
</dbReference>
<evidence type="ECO:0000256" key="5">
    <source>
        <dbReference type="ARBA" id="ARBA00022840"/>
    </source>
</evidence>
<comment type="caution">
    <text evidence="10">Lacks conserved residue(s) required for the propagation of feature annotation.</text>
</comment>
<comment type="function">
    <text evidence="8 10">Molecular chaperone. Has ATPase activity.</text>
</comment>
<dbReference type="GO" id="GO:0005737">
    <property type="term" value="C:cytoplasm"/>
    <property type="evidence" value="ECO:0007669"/>
    <property type="project" value="UniProtKB-SubCell"/>
</dbReference>
<feature type="binding site" evidence="11">
    <location>
        <position position="82"/>
    </location>
    <ligand>
        <name>ATP</name>
        <dbReference type="ChEBI" id="CHEBI:30616"/>
    </ligand>
</feature>
<dbReference type="InterPro" id="IPR003594">
    <property type="entry name" value="HATPase_dom"/>
</dbReference>
<feature type="binding site" evidence="11">
    <location>
        <position position="176"/>
    </location>
    <ligand>
        <name>ATP</name>
        <dbReference type="ChEBI" id="CHEBI:30616"/>
    </ligand>
</feature>
<keyword evidence="3 10" id="KW-0963">Cytoplasm</keyword>
<feature type="binding site" evidence="11">
    <location>
        <position position="87"/>
    </location>
    <ligand>
        <name>ATP</name>
        <dbReference type="ChEBI" id="CHEBI:30616"/>
    </ligand>
</feature>
<gene>
    <name evidence="10" type="primary">htpG</name>
    <name evidence="13" type="ORF">DVT68_03060</name>
</gene>
<dbReference type="PANTHER" id="PTHR11528">
    <property type="entry name" value="HEAT SHOCK PROTEIN 90 FAMILY MEMBER"/>
    <property type="match status" value="1"/>
</dbReference>
<comment type="caution">
    <text evidence="13">The sequence shown here is derived from an EMBL/GenBank/DDBJ whole genome shotgun (WGS) entry which is preliminary data.</text>
</comment>
<dbReference type="CDD" id="cd16927">
    <property type="entry name" value="HATPase_Hsp90-like"/>
    <property type="match status" value="1"/>
</dbReference>
<feature type="binding site" evidence="11">
    <location>
        <begin position="102"/>
        <end position="103"/>
    </location>
    <ligand>
        <name>ATP</name>
        <dbReference type="ChEBI" id="CHEBI:30616"/>
    </ligand>
</feature>
<keyword evidence="14" id="KW-1185">Reference proteome</keyword>
<dbReference type="Gene3D" id="3.40.50.11260">
    <property type="match status" value="1"/>
</dbReference>
<reference evidence="13 14" key="1">
    <citation type="submission" date="2018-07" db="EMBL/GenBank/DDBJ databases">
        <title>Dyella solisilvae sp. nov., isolated from the pine and broad-leaved mixed forest soil.</title>
        <authorList>
            <person name="Gao Z."/>
            <person name="Qiu L."/>
        </authorList>
    </citation>
    <scope>NUCLEOTIDE SEQUENCE [LARGE SCALE GENOMIC DNA]</scope>
    <source>
        <strain evidence="13 14">DHG54</strain>
    </source>
</reference>
<evidence type="ECO:0000259" key="12">
    <source>
        <dbReference type="SMART" id="SM00387"/>
    </source>
</evidence>
<evidence type="ECO:0000313" key="14">
    <source>
        <dbReference type="Proteomes" id="UP000254711"/>
    </source>
</evidence>
<dbReference type="InterPro" id="IPR020575">
    <property type="entry name" value="Hsp90_N"/>
</dbReference>
<evidence type="ECO:0000256" key="8">
    <source>
        <dbReference type="ARBA" id="ARBA00058590"/>
    </source>
</evidence>
<dbReference type="AlphaFoldDB" id="A0A370KB00"/>
<dbReference type="InterPro" id="IPR036890">
    <property type="entry name" value="HATPase_C_sf"/>
</dbReference>
<comment type="subcellular location">
    <subcellularLocation>
        <location evidence="1 10">Cytoplasm</location>
    </subcellularLocation>
</comment>
<dbReference type="GO" id="GO:0140662">
    <property type="term" value="F:ATP-dependent protein folding chaperone"/>
    <property type="evidence" value="ECO:0007669"/>
    <property type="project" value="InterPro"/>
</dbReference>
<dbReference type="Gene3D" id="3.30.230.80">
    <property type="match status" value="1"/>
</dbReference>
<feature type="binding site" evidence="11">
    <location>
        <position position="95"/>
    </location>
    <ligand>
        <name>ATP</name>
        <dbReference type="ChEBI" id="CHEBI:30616"/>
    </ligand>
</feature>
<dbReference type="NCBIfam" id="NF003555">
    <property type="entry name" value="PRK05218.1"/>
    <property type="match status" value="1"/>
</dbReference>
<dbReference type="FunFam" id="3.30.565.10:FF:000009">
    <property type="entry name" value="Molecular chaperone HtpG"/>
    <property type="match status" value="1"/>
</dbReference>
<feature type="domain" description="Histidine kinase/HSP90-like ATPase" evidence="12">
    <location>
        <begin position="29"/>
        <end position="186"/>
    </location>
</feature>
<dbReference type="InterPro" id="IPR020568">
    <property type="entry name" value="Ribosomal_Su5_D2-typ_SF"/>
</dbReference>
<dbReference type="InterPro" id="IPR019805">
    <property type="entry name" value="Heat_shock_protein_90_CS"/>
</dbReference>
<evidence type="ECO:0000256" key="3">
    <source>
        <dbReference type="ARBA" id="ARBA00022490"/>
    </source>
</evidence>
<dbReference type="InterPro" id="IPR037196">
    <property type="entry name" value="HSP90_C"/>
</dbReference>
<evidence type="ECO:0000256" key="1">
    <source>
        <dbReference type="ARBA" id="ARBA00004496"/>
    </source>
</evidence>
<dbReference type="SUPFAM" id="SSF55874">
    <property type="entry name" value="ATPase domain of HSP90 chaperone/DNA topoisomerase II/histidine kinase"/>
    <property type="match status" value="1"/>
</dbReference>
<feature type="binding site" evidence="11">
    <location>
        <begin position="124"/>
        <end position="129"/>
    </location>
    <ligand>
        <name>ATP</name>
        <dbReference type="ChEBI" id="CHEBI:30616"/>
    </ligand>
</feature>
<dbReference type="GO" id="GO:0051082">
    <property type="term" value="F:unfolded protein binding"/>
    <property type="evidence" value="ECO:0007669"/>
    <property type="project" value="UniProtKB-UniRule"/>
</dbReference>